<dbReference type="CDD" id="cd00170">
    <property type="entry name" value="SEC14"/>
    <property type="match status" value="1"/>
</dbReference>
<reference evidence="19" key="1">
    <citation type="journal article" date="2015" name="J. Biotechnol.">
        <title>The structure of the Cyberlindnera jadinii genome and its relation to Candida utilis analyzed by the occurrence of single nucleotide polymorphisms.</title>
        <authorList>
            <person name="Rupp O."/>
            <person name="Brinkrolf K."/>
            <person name="Buerth C."/>
            <person name="Kunigo M."/>
            <person name="Schneider J."/>
            <person name="Jaenicke S."/>
            <person name="Goesmann A."/>
            <person name="Puehler A."/>
            <person name="Jaeger K.-E."/>
            <person name="Ernst J.F."/>
        </authorList>
    </citation>
    <scope>NUCLEOTIDE SEQUENCE [LARGE SCALE GENOMIC DNA]</scope>
    <source>
        <strain evidence="19">ATCC 18201 / CBS 1600 / BCRC 20928 / JCM 3617 / NBRC 0987 / NRRL Y-1542</strain>
    </source>
</reference>
<dbReference type="InterPro" id="IPR042938">
    <property type="entry name" value="Sfh5"/>
</dbReference>
<dbReference type="GO" id="GO:0017157">
    <property type="term" value="P:regulation of exocytosis"/>
    <property type="evidence" value="ECO:0007669"/>
    <property type="project" value="TreeGrafter"/>
</dbReference>
<comment type="function">
    <text evidence="15">Non-classical phosphatidylinositol (PtdIns) transfer protein (PITP), which exhibits PtdIns-binding/transfer activity in the absence of detectable PtdCho-binding/transfer activity. Regulates PtdIns(4,5)P2 homeostasis at the plasma membrane. Heme-binding protein that may play a role in organic oxidant-induced stress responses.</text>
</comment>
<evidence type="ECO:0000256" key="14">
    <source>
        <dbReference type="ARBA" id="ARBA00024146"/>
    </source>
</evidence>
<dbReference type="GO" id="GO:0005789">
    <property type="term" value="C:endoplasmic reticulum membrane"/>
    <property type="evidence" value="ECO:0007669"/>
    <property type="project" value="UniProtKB-SubCell"/>
</dbReference>
<evidence type="ECO:0000259" key="17">
    <source>
        <dbReference type="PROSITE" id="PS50191"/>
    </source>
</evidence>
<evidence type="ECO:0000313" key="18">
    <source>
        <dbReference type="EMBL" id="CEP20738.1"/>
    </source>
</evidence>
<keyword evidence="9 16" id="KW-0256">Endoplasmic reticulum</keyword>
<evidence type="ECO:0000313" key="19">
    <source>
        <dbReference type="Proteomes" id="UP000038830"/>
    </source>
</evidence>
<comment type="catalytic activity">
    <reaction evidence="14">
        <text>a 1,2-diacyl-sn-glycero-3-phospho-(1D-myo-inositol)(in) = a 1,2-diacyl-sn-glycero-3-phospho-(1D-myo-inositol)(out)</text>
        <dbReference type="Rhea" id="RHEA:38691"/>
        <dbReference type="ChEBI" id="CHEBI:57880"/>
    </reaction>
    <physiologicalReaction direction="left-to-right" evidence="14">
        <dbReference type="Rhea" id="RHEA:38692"/>
    </physiologicalReaction>
</comment>
<comment type="similarity">
    <text evidence="3 16">Belongs to the SFH5 family.</text>
</comment>
<dbReference type="GO" id="GO:0043001">
    <property type="term" value="P:Golgi to plasma membrane protein transport"/>
    <property type="evidence" value="ECO:0007669"/>
    <property type="project" value="TreeGrafter"/>
</dbReference>
<dbReference type="Proteomes" id="UP000038830">
    <property type="component" value="Unassembled WGS sequence"/>
</dbReference>
<evidence type="ECO:0000256" key="2">
    <source>
        <dbReference type="ARBA" id="ARBA00004406"/>
    </source>
</evidence>
<keyword evidence="8" id="KW-0479">Metal-binding</keyword>
<evidence type="ECO:0000256" key="6">
    <source>
        <dbReference type="ARBA" id="ARBA00022490"/>
    </source>
</evidence>
<dbReference type="Pfam" id="PF00650">
    <property type="entry name" value="CRAL_TRIO"/>
    <property type="match status" value="1"/>
</dbReference>
<evidence type="ECO:0000256" key="12">
    <source>
        <dbReference type="ARBA" id="ARBA00023055"/>
    </source>
</evidence>
<comment type="cofactor">
    <cofactor evidence="1">
        <name>heme b</name>
        <dbReference type="ChEBI" id="CHEBI:60344"/>
    </cofactor>
</comment>
<feature type="domain" description="CRAL-TRIO" evidence="17">
    <location>
        <begin position="89"/>
        <end position="255"/>
    </location>
</feature>
<evidence type="ECO:0000256" key="10">
    <source>
        <dbReference type="ARBA" id="ARBA00022848"/>
    </source>
</evidence>
<evidence type="ECO:0000256" key="1">
    <source>
        <dbReference type="ARBA" id="ARBA00001970"/>
    </source>
</evidence>
<evidence type="ECO:0000256" key="5">
    <source>
        <dbReference type="ARBA" id="ARBA00022448"/>
    </source>
</evidence>
<comment type="subcellular location">
    <subcellularLocation>
        <location evidence="16">Cytoplasm</location>
    </subcellularLocation>
    <subcellularLocation>
        <location evidence="2 16">Endoplasmic reticulum membrane</location>
        <topology evidence="2 16">Peripheral membrane protein</topology>
    </subcellularLocation>
    <subcellularLocation>
        <location evidence="16">Microsome membrane</location>
        <topology evidence="16">Peripheral membrane protein</topology>
    </subcellularLocation>
</comment>
<dbReference type="InterPro" id="IPR036273">
    <property type="entry name" value="CRAL/TRIO_N_dom_sf"/>
</dbReference>
<dbReference type="PANTHER" id="PTHR47669:SF1">
    <property type="entry name" value="PHOSPHATIDYLINOSITOL TRANSFER PROTEIN SFH5"/>
    <property type="match status" value="1"/>
</dbReference>
<proteinExistence type="inferred from homology"/>
<keyword evidence="10 16" id="KW-0492">Microsome</keyword>
<evidence type="ECO:0000256" key="7">
    <source>
        <dbReference type="ARBA" id="ARBA00022617"/>
    </source>
</evidence>
<dbReference type="InterPro" id="IPR036865">
    <property type="entry name" value="CRAL-TRIO_dom_sf"/>
</dbReference>
<evidence type="ECO:0000256" key="16">
    <source>
        <dbReference type="RuleBase" id="RU367059"/>
    </source>
</evidence>
<evidence type="ECO:0000256" key="8">
    <source>
        <dbReference type="ARBA" id="ARBA00022723"/>
    </source>
</evidence>
<keyword evidence="7" id="KW-0349">Heme</keyword>
<dbReference type="Pfam" id="PF03765">
    <property type="entry name" value="CRAL_TRIO_N"/>
    <property type="match status" value="1"/>
</dbReference>
<organism evidence="18 19">
    <name type="scientific">Cyberlindnera jadinii (strain ATCC 18201 / CBS 1600 / BCRC 20928 / JCM 3617 / NBRC 0987 / NRRL Y-1542)</name>
    <name type="common">Torula yeast</name>
    <name type="synonym">Candida utilis</name>
    <dbReference type="NCBI Taxonomy" id="983966"/>
    <lineage>
        <taxon>Eukaryota</taxon>
        <taxon>Fungi</taxon>
        <taxon>Dikarya</taxon>
        <taxon>Ascomycota</taxon>
        <taxon>Saccharomycotina</taxon>
        <taxon>Saccharomycetes</taxon>
        <taxon>Phaffomycetales</taxon>
        <taxon>Phaffomycetaceae</taxon>
        <taxon>Cyberlindnera</taxon>
    </lineage>
</organism>
<dbReference type="GO" id="GO:0046872">
    <property type="term" value="F:metal ion binding"/>
    <property type="evidence" value="ECO:0007669"/>
    <property type="project" value="UniProtKB-KW"/>
</dbReference>
<keyword evidence="5 16" id="KW-0813">Transport</keyword>
<sequence>MSSKNDKEHATLTASLVKELPEIVEEAEYDELWGYQLTPDGQFYNAAIAENLVYKFLKANNWDAKLAKEQLTNTLKWRKQFEPLKAAFEEQHAEKFDHVVALTQYGDDVVTWNLYNLKGKFKPKDLFTDLDAFLRFRIGIMEKSLQKLVFDSDSKDYMIQVHDYEGVSFMRFDPDIKRGSRATIKLFQDNYPELLKKKFFVNVPTLMTWVYDFVKLWLNKQTTSKFVMLSNSGDLAKHISPQVPKSYGGKGLALTEQHISEVTPTAYTSFLLQQEFTNEMD</sequence>
<accession>A0A0H5BZ28</accession>
<dbReference type="InterPro" id="IPR011074">
    <property type="entry name" value="CRAL/TRIO_N_dom"/>
</dbReference>
<dbReference type="GO" id="GO:0005829">
    <property type="term" value="C:cytosol"/>
    <property type="evidence" value="ECO:0007669"/>
    <property type="project" value="TreeGrafter"/>
</dbReference>
<dbReference type="GO" id="GO:0032541">
    <property type="term" value="C:cortical endoplasmic reticulum"/>
    <property type="evidence" value="ECO:0007669"/>
    <property type="project" value="TreeGrafter"/>
</dbReference>
<keyword evidence="13 16" id="KW-0472">Membrane</keyword>
<dbReference type="SMART" id="SM00516">
    <property type="entry name" value="SEC14"/>
    <property type="match status" value="1"/>
</dbReference>
<dbReference type="GO" id="GO:0008526">
    <property type="term" value="F:phosphatidylinositol transfer activity"/>
    <property type="evidence" value="ECO:0007669"/>
    <property type="project" value="UniProtKB-UniRule"/>
</dbReference>
<dbReference type="AlphaFoldDB" id="A0A0H5BZ28"/>
<keyword evidence="12 16" id="KW-0445">Lipid transport</keyword>
<dbReference type="PROSITE" id="PS50191">
    <property type="entry name" value="CRAL_TRIO"/>
    <property type="match status" value="1"/>
</dbReference>
<evidence type="ECO:0000256" key="15">
    <source>
        <dbReference type="ARBA" id="ARBA00024180"/>
    </source>
</evidence>
<evidence type="ECO:0000256" key="11">
    <source>
        <dbReference type="ARBA" id="ARBA00023004"/>
    </source>
</evidence>
<evidence type="ECO:0000256" key="9">
    <source>
        <dbReference type="ARBA" id="ARBA00022824"/>
    </source>
</evidence>
<dbReference type="PANTHER" id="PTHR47669">
    <property type="entry name" value="PHOSPHATIDYLINOSITOL TRANSFER PROTEIN SFH5"/>
    <property type="match status" value="1"/>
</dbReference>
<dbReference type="EMBL" id="CDQK01000001">
    <property type="protein sequence ID" value="CEP20738.1"/>
    <property type="molecule type" value="Genomic_DNA"/>
</dbReference>
<evidence type="ECO:0000256" key="3">
    <source>
        <dbReference type="ARBA" id="ARBA00006667"/>
    </source>
</evidence>
<dbReference type="GO" id="GO:0005886">
    <property type="term" value="C:plasma membrane"/>
    <property type="evidence" value="ECO:0007669"/>
    <property type="project" value="TreeGrafter"/>
</dbReference>
<keyword evidence="6 16" id="KW-0963">Cytoplasm</keyword>
<protein>
    <recommendedName>
        <fullName evidence="4 16">Phosphatidylinositol transfer protein SFH5</fullName>
        <shortName evidence="16">PITP SFH5</shortName>
    </recommendedName>
</protein>
<dbReference type="Gene3D" id="3.40.525.10">
    <property type="entry name" value="CRAL-TRIO lipid binding domain"/>
    <property type="match status" value="1"/>
</dbReference>
<keyword evidence="11" id="KW-0408">Iron</keyword>
<evidence type="ECO:0000256" key="13">
    <source>
        <dbReference type="ARBA" id="ARBA00023136"/>
    </source>
</evidence>
<gene>
    <name evidence="18" type="primary">SFH5</name>
    <name evidence="18" type="ORF">BN1211_0677</name>
</gene>
<dbReference type="SUPFAM" id="SSF52087">
    <property type="entry name" value="CRAL/TRIO domain"/>
    <property type="match status" value="1"/>
</dbReference>
<dbReference type="SUPFAM" id="SSF46938">
    <property type="entry name" value="CRAL/TRIO N-terminal domain"/>
    <property type="match status" value="1"/>
</dbReference>
<evidence type="ECO:0000256" key="4">
    <source>
        <dbReference type="ARBA" id="ARBA00018320"/>
    </source>
</evidence>
<name>A0A0H5BZ28_CYBJN</name>
<dbReference type="InterPro" id="IPR001251">
    <property type="entry name" value="CRAL-TRIO_dom"/>
</dbReference>